<dbReference type="EMBL" id="ML213664">
    <property type="protein sequence ID" value="TFK32751.1"/>
    <property type="molecule type" value="Genomic_DNA"/>
</dbReference>
<reference evidence="1 2" key="1">
    <citation type="journal article" date="2019" name="Nat. Ecol. Evol.">
        <title>Megaphylogeny resolves global patterns of mushroom evolution.</title>
        <authorList>
            <person name="Varga T."/>
            <person name="Krizsan K."/>
            <person name="Foldi C."/>
            <person name="Dima B."/>
            <person name="Sanchez-Garcia M."/>
            <person name="Sanchez-Ramirez S."/>
            <person name="Szollosi G.J."/>
            <person name="Szarkandi J.G."/>
            <person name="Papp V."/>
            <person name="Albert L."/>
            <person name="Andreopoulos W."/>
            <person name="Angelini C."/>
            <person name="Antonin V."/>
            <person name="Barry K.W."/>
            <person name="Bougher N.L."/>
            <person name="Buchanan P."/>
            <person name="Buyck B."/>
            <person name="Bense V."/>
            <person name="Catcheside P."/>
            <person name="Chovatia M."/>
            <person name="Cooper J."/>
            <person name="Damon W."/>
            <person name="Desjardin D."/>
            <person name="Finy P."/>
            <person name="Geml J."/>
            <person name="Haridas S."/>
            <person name="Hughes K."/>
            <person name="Justo A."/>
            <person name="Karasinski D."/>
            <person name="Kautmanova I."/>
            <person name="Kiss B."/>
            <person name="Kocsube S."/>
            <person name="Kotiranta H."/>
            <person name="LaButti K.M."/>
            <person name="Lechner B.E."/>
            <person name="Liimatainen K."/>
            <person name="Lipzen A."/>
            <person name="Lukacs Z."/>
            <person name="Mihaltcheva S."/>
            <person name="Morgado L.N."/>
            <person name="Niskanen T."/>
            <person name="Noordeloos M.E."/>
            <person name="Ohm R.A."/>
            <person name="Ortiz-Santana B."/>
            <person name="Ovrebo C."/>
            <person name="Racz N."/>
            <person name="Riley R."/>
            <person name="Savchenko A."/>
            <person name="Shiryaev A."/>
            <person name="Soop K."/>
            <person name="Spirin V."/>
            <person name="Szebenyi C."/>
            <person name="Tomsovsky M."/>
            <person name="Tulloss R.E."/>
            <person name="Uehling J."/>
            <person name="Grigoriev I.V."/>
            <person name="Vagvolgyi C."/>
            <person name="Papp T."/>
            <person name="Martin F.M."/>
            <person name="Miettinen O."/>
            <person name="Hibbett D.S."/>
            <person name="Nagy L.G."/>
        </authorList>
    </citation>
    <scope>NUCLEOTIDE SEQUENCE [LARGE SCALE GENOMIC DNA]</scope>
    <source>
        <strain evidence="1 2">CBS 166.37</strain>
    </source>
</reference>
<protein>
    <recommendedName>
        <fullName evidence="3">Tetratricopeptide repeat protein 39B</fullName>
    </recommendedName>
</protein>
<dbReference type="Pfam" id="PF10300">
    <property type="entry name" value="Iml2-TPR_39"/>
    <property type="match status" value="1"/>
</dbReference>
<organism evidence="1 2">
    <name type="scientific">Crucibulum laeve</name>
    <dbReference type="NCBI Taxonomy" id="68775"/>
    <lineage>
        <taxon>Eukaryota</taxon>
        <taxon>Fungi</taxon>
        <taxon>Dikarya</taxon>
        <taxon>Basidiomycota</taxon>
        <taxon>Agaricomycotina</taxon>
        <taxon>Agaricomycetes</taxon>
        <taxon>Agaricomycetidae</taxon>
        <taxon>Agaricales</taxon>
        <taxon>Agaricineae</taxon>
        <taxon>Nidulariaceae</taxon>
        <taxon>Crucibulum</taxon>
    </lineage>
</organism>
<dbReference type="PANTHER" id="PTHR31859">
    <property type="entry name" value="TETRATRICOPEPTIDE REPEAT PROTEIN 39 FAMILY MEMBER"/>
    <property type="match status" value="1"/>
</dbReference>
<feature type="non-terminal residue" evidence="1">
    <location>
        <position position="1"/>
    </location>
</feature>
<dbReference type="SUPFAM" id="SSF48452">
    <property type="entry name" value="TPR-like"/>
    <property type="match status" value="1"/>
</dbReference>
<dbReference type="OrthoDB" id="43460at2759"/>
<dbReference type="PANTHER" id="PTHR31859:SF1">
    <property type="entry name" value="TETRATRICOPEPTIDE REPEAT PROTEIN 39C"/>
    <property type="match status" value="1"/>
</dbReference>
<proteinExistence type="predicted"/>
<dbReference type="InterPro" id="IPR011990">
    <property type="entry name" value="TPR-like_helical_dom_sf"/>
</dbReference>
<dbReference type="STRING" id="68775.A0A5C3LVJ1"/>
<dbReference type="GO" id="GO:0005741">
    <property type="term" value="C:mitochondrial outer membrane"/>
    <property type="evidence" value="ECO:0007669"/>
    <property type="project" value="TreeGrafter"/>
</dbReference>
<name>A0A5C3LVJ1_9AGAR</name>
<accession>A0A5C3LVJ1</accession>
<dbReference type="GO" id="GO:0005634">
    <property type="term" value="C:nucleus"/>
    <property type="evidence" value="ECO:0007669"/>
    <property type="project" value="TreeGrafter"/>
</dbReference>
<evidence type="ECO:0000313" key="1">
    <source>
        <dbReference type="EMBL" id="TFK32751.1"/>
    </source>
</evidence>
<gene>
    <name evidence="1" type="ORF">BDQ12DRAFT_692043</name>
</gene>
<dbReference type="GO" id="GO:0005829">
    <property type="term" value="C:cytosol"/>
    <property type="evidence" value="ECO:0007669"/>
    <property type="project" value="TreeGrafter"/>
</dbReference>
<dbReference type="AlphaFoldDB" id="A0A5C3LVJ1"/>
<evidence type="ECO:0008006" key="3">
    <source>
        <dbReference type="Google" id="ProtNLM"/>
    </source>
</evidence>
<dbReference type="Proteomes" id="UP000308652">
    <property type="component" value="Unassembled WGS sequence"/>
</dbReference>
<keyword evidence="2" id="KW-1185">Reference proteome</keyword>
<evidence type="ECO:0000313" key="2">
    <source>
        <dbReference type="Proteomes" id="UP000308652"/>
    </source>
</evidence>
<sequence>MYSGDWLAFIKEALNMRTTIGIYRQLGQYIEAVDAEYASAHSSPSSSSSELEDPSIDADFRSGVYLGVGMCSIILSLMPGKLMTLVELFGYHGDRKKGLEHLMKAGGWGVQKEPSVSVEQEGVRRSICDMSLLIFHLVLSSFTFDGVDISVAQKVLEWNLKRYPSGVFFLFGAGRLGLCRSQPKRAIHYYTKAMETQSQYRNLHHISYWEIAIANLALWDLHASLKCWKELEAEATWSKAIYSYGMAVCILEIGDEKQKDEAAKLMAKVPGLRQKIAGKSIPLEKFVARKARKFQSQNNRLALPALEIAYLFMGIAHAPRKVITNKMLPEVDALLATLDQYANKPKEYEKGQGYWDDLCLAKFLKGVCLRYVAYPDPDAELDPNEVVSIPKEEAATGAEEAFRAVFEHGPRIELDHHLVYHAHYELGRLLACQGDEAGARNEFELVLSSKHLEVNATGKKGKYSMENALHMRTHAANDALHQKRL</sequence>
<dbReference type="InterPro" id="IPR019412">
    <property type="entry name" value="IML2/TPR_39"/>
</dbReference>